<reference evidence="2 3" key="1">
    <citation type="journal article" date="2015" name="Genome Announc.">
        <title>Draft Genome Sequence of the Terrestrial Cyanobacterium Scytonema millei VB511283, Isolated from Eastern India.</title>
        <authorList>
            <person name="Sen D."/>
            <person name="Chandrababunaidu M.M."/>
            <person name="Singh D."/>
            <person name="Sanghi N."/>
            <person name="Ghorai A."/>
            <person name="Mishra G.P."/>
            <person name="Madduluri M."/>
            <person name="Adhikary S.P."/>
            <person name="Tripathy S."/>
        </authorList>
    </citation>
    <scope>NUCLEOTIDE SEQUENCE [LARGE SCALE GENOMIC DNA]</scope>
    <source>
        <strain evidence="2 3">VB511283</strain>
    </source>
</reference>
<dbReference type="Proteomes" id="UP000031532">
    <property type="component" value="Unassembled WGS sequence"/>
</dbReference>
<dbReference type="Pfam" id="PF00535">
    <property type="entry name" value="Glycos_transf_2"/>
    <property type="match status" value="1"/>
</dbReference>
<organism evidence="2 3">
    <name type="scientific">Scytonema millei VB511283</name>
    <dbReference type="NCBI Taxonomy" id="1245923"/>
    <lineage>
        <taxon>Bacteria</taxon>
        <taxon>Bacillati</taxon>
        <taxon>Cyanobacteriota</taxon>
        <taxon>Cyanophyceae</taxon>
        <taxon>Nostocales</taxon>
        <taxon>Scytonemataceae</taxon>
        <taxon>Scytonema</taxon>
    </lineage>
</organism>
<comment type="caution">
    <text evidence="2">The sequence shown here is derived from an EMBL/GenBank/DDBJ whole genome shotgun (WGS) entry which is preliminary data.</text>
</comment>
<dbReference type="PANTHER" id="PTHR22916">
    <property type="entry name" value="GLYCOSYLTRANSFERASE"/>
    <property type="match status" value="1"/>
</dbReference>
<dbReference type="EMBL" id="JTJC03000001">
    <property type="protein sequence ID" value="NHC33308.1"/>
    <property type="molecule type" value="Genomic_DNA"/>
</dbReference>
<dbReference type="InterPro" id="IPR001173">
    <property type="entry name" value="Glyco_trans_2-like"/>
</dbReference>
<dbReference type="Gene3D" id="3.90.550.10">
    <property type="entry name" value="Spore Coat Polysaccharide Biosynthesis Protein SpsA, Chain A"/>
    <property type="match status" value="1"/>
</dbReference>
<gene>
    <name evidence="2" type="ORF">QH73_0001270</name>
</gene>
<protein>
    <submittedName>
        <fullName evidence="2">Glycosyltransferase family 2 protein</fullName>
    </submittedName>
</protein>
<keyword evidence="3" id="KW-1185">Reference proteome</keyword>
<evidence type="ECO:0000313" key="3">
    <source>
        <dbReference type="Proteomes" id="UP000031532"/>
    </source>
</evidence>
<name>A0A9X5E0W8_9CYAN</name>
<evidence type="ECO:0000313" key="2">
    <source>
        <dbReference type="EMBL" id="NHC33308.1"/>
    </source>
</evidence>
<accession>A0A9X5E0W8</accession>
<dbReference type="GO" id="GO:0016758">
    <property type="term" value="F:hexosyltransferase activity"/>
    <property type="evidence" value="ECO:0007669"/>
    <property type="project" value="UniProtKB-ARBA"/>
</dbReference>
<dbReference type="SUPFAM" id="SSF53448">
    <property type="entry name" value="Nucleotide-diphospho-sugar transferases"/>
    <property type="match status" value="1"/>
</dbReference>
<evidence type="ECO:0000259" key="1">
    <source>
        <dbReference type="Pfam" id="PF00535"/>
    </source>
</evidence>
<sequence>MSTNITAPESLVSVIIPTYNRPEYLRKAIASAVSQTYRNIEVIVSDDCSPENPQAIIDEFQDPRIRLRRNPQNLGIALNVTSAFKEAKGKYVASLNDDDLWNEDYLAKLVPYLDANPELVVAFCDHYVIDSEDKIDYLKTEENTRYWQRSRLKEGIYQPFYELSVVDQSVFIALATVIRRDAIDWDSIPLEVGLFWDLYLAYLACRSGKGAYYYPERLTRYRIHPQSETQISGKKNVQAKIRTGKAGIFCYEQFIADERLQHFRPYFRAKLAQSHTTLGIGLMRSGQIAAARPHFWKAIQYQLNLRTVAALTLSFTPGSIVKLLKV</sequence>
<dbReference type="AlphaFoldDB" id="A0A9X5E0W8"/>
<feature type="domain" description="Glycosyltransferase 2-like" evidence="1">
    <location>
        <begin position="13"/>
        <end position="156"/>
    </location>
</feature>
<dbReference type="RefSeq" id="WP_039714926.1">
    <property type="nucleotide sequence ID" value="NZ_JTJC03000001.1"/>
</dbReference>
<dbReference type="PANTHER" id="PTHR22916:SF3">
    <property type="entry name" value="UDP-GLCNAC:BETAGAL BETA-1,3-N-ACETYLGLUCOSAMINYLTRANSFERASE-LIKE PROTEIN 1"/>
    <property type="match status" value="1"/>
</dbReference>
<proteinExistence type="predicted"/>
<dbReference type="OrthoDB" id="396512at2"/>
<dbReference type="InterPro" id="IPR029044">
    <property type="entry name" value="Nucleotide-diphossugar_trans"/>
</dbReference>